<keyword evidence="2 6" id="KW-1003">Cell membrane</keyword>
<comment type="caution">
    <text evidence="6">Lacks conserved residue(s) required for the propagation of feature annotation.</text>
</comment>
<evidence type="ECO:0000256" key="3">
    <source>
        <dbReference type="ARBA" id="ARBA00022692"/>
    </source>
</evidence>
<feature type="transmembrane region" description="Helical" evidence="6">
    <location>
        <begin position="136"/>
        <end position="155"/>
    </location>
</feature>
<dbReference type="AlphaFoldDB" id="A0AA38HQ94"/>
<comment type="function">
    <text evidence="6">Gustatory receptor which mediates acceptance or avoidance behavior, depending on its substrates.</text>
</comment>
<dbReference type="GO" id="GO:0050909">
    <property type="term" value="P:sensory perception of taste"/>
    <property type="evidence" value="ECO:0007669"/>
    <property type="project" value="InterPro"/>
</dbReference>
<proteinExistence type="inferred from homology"/>
<sequence>MSTKSKDICNVVLFLFTVWKYTLHPIYILVGDVGTPQRKFRVLKSSHSLFLGTLSLTVLLWLYSPGMYQIEDGKLSLYMQGIEMCTRMVYDLILLFLCHKNKNHIAHISSKLLQNERFLQEVTNVQVNYYSDVKKVFLNVVLLKYGLLIGAFVADCVNFPDIVVDNVVYYSTWLLQFKSQLVVILYFIILNKQYELFNDYLNRENFVNASKLKVAKIIKMHLLLRETIALMQTTFGVYIFIKTLVDLCMTSTGMFYGVDIYLESAGNFAGYVTIVFWISLSAVVDFTIPVIFGQIKQKDLHIKRNLLYNVFDEDLNARAMKSKMQILHSMHENNNKLEFVVCGCFSLDCRRICWMVAGVATYMIYLSQYRSMYVR</sequence>
<evidence type="ECO:0000256" key="6">
    <source>
        <dbReference type="RuleBase" id="RU363108"/>
    </source>
</evidence>
<accession>A0AA38HQ94</accession>
<evidence type="ECO:0000256" key="2">
    <source>
        <dbReference type="ARBA" id="ARBA00022475"/>
    </source>
</evidence>
<comment type="subcellular location">
    <subcellularLocation>
        <location evidence="1 6">Cell membrane</location>
        <topology evidence="1 6">Multi-pass membrane protein</topology>
    </subcellularLocation>
</comment>
<dbReference type="InterPro" id="IPR013604">
    <property type="entry name" value="7TM_chemorcpt"/>
</dbReference>
<dbReference type="Proteomes" id="UP001168821">
    <property type="component" value="Unassembled WGS sequence"/>
</dbReference>
<keyword evidence="5 6" id="KW-0472">Membrane</keyword>
<keyword evidence="3 6" id="KW-0812">Transmembrane</keyword>
<feature type="transmembrane region" description="Helical" evidence="6">
    <location>
        <begin position="167"/>
        <end position="189"/>
    </location>
</feature>
<reference evidence="7" key="1">
    <citation type="journal article" date="2023" name="G3 (Bethesda)">
        <title>Whole genome assemblies of Zophobas morio and Tenebrio molitor.</title>
        <authorList>
            <person name="Kaur S."/>
            <person name="Stinson S.A."/>
            <person name="diCenzo G.C."/>
        </authorList>
    </citation>
    <scope>NUCLEOTIDE SEQUENCE</scope>
    <source>
        <strain evidence="7">QUZm001</strain>
    </source>
</reference>
<dbReference type="GO" id="GO:0007165">
    <property type="term" value="P:signal transduction"/>
    <property type="evidence" value="ECO:0007669"/>
    <property type="project" value="UniProtKB-KW"/>
</dbReference>
<comment type="caution">
    <text evidence="7">The sequence shown here is derived from an EMBL/GenBank/DDBJ whole genome shotgun (WGS) entry which is preliminary data.</text>
</comment>
<evidence type="ECO:0000313" key="8">
    <source>
        <dbReference type="Proteomes" id="UP001168821"/>
    </source>
</evidence>
<organism evidence="7 8">
    <name type="scientific">Zophobas morio</name>
    <dbReference type="NCBI Taxonomy" id="2755281"/>
    <lineage>
        <taxon>Eukaryota</taxon>
        <taxon>Metazoa</taxon>
        <taxon>Ecdysozoa</taxon>
        <taxon>Arthropoda</taxon>
        <taxon>Hexapoda</taxon>
        <taxon>Insecta</taxon>
        <taxon>Pterygota</taxon>
        <taxon>Neoptera</taxon>
        <taxon>Endopterygota</taxon>
        <taxon>Coleoptera</taxon>
        <taxon>Polyphaga</taxon>
        <taxon>Cucujiformia</taxon>
        <taxon>Tenebrionidae</taxon>
        <taxon>Zophobas</taxon>
    </lineage>
</organism>
<dbReference type="GO" id="GO:0005886">
    <property type="term" value="C:plasma membrane"/>
    <property type="evidence" value="ECO:0007669"/>
    <property type="project" value="UniProtKB-SubCell"/>
</dbReference>
<keyword evidence="6" id="KW-0807">Transducer</keyword>
<keyword evidence="4 6" id="KW-1133">Transmembrane helix</keyword>
<gene>
    <name evidence="7" type="ORF">Zmor_027133</name>
</gene>
<dbReference type="Pfam" id="PF08395">
    <property type="entry name" value="7tm_7"/>
    <property type="match status" value="1"/>
</dbReference>
<evidence type="ECO:0000256" key="4">
    <source>
        <dbReference type="ARBA" id="ARBA00022989"/>
    </source>
</evidence>
<dbReference type="EMBL" id="JALNTZ010000009">
    <property type="protein sequence ID" value="KAJ3640577.1"/>
    <property type="molecule type" value="Genomic_DNA"/>
</dbReference>
<keyword evidence="8" id="KW-1185">Reference proteome</keyword>
<evidence type="ECO:0000256" key="5">
    <source>
        <dbReference type="ARBA" id="ARBA00023136"/>
    </source>
</evidence>
<feature type="transmembrane region" description="Helical" evidence="6">
    <location>
        <begin position="235"/>
        <end position="256"/>
    </location>
</feature>
<feature type="transmembrane region" description="Helical" evidence="6">
    <location>
        <begin position="12"/>
        <end position="30"/>
    </location>
</feature>
<feature type="transmembrane region" description="Helical" evidence="6">
    <location>
        <begin position="42"/>
        <end position="63"/>
    </location>
</feature>
<comment type="similarity">
    <text evidence="6">Belongs to the insect chemoreceptor superfamily. Gustatory receptor (GR) family.</text>
</comment>
<evidence type="ECO:0000313" key="7">
    <source>
        <dbReference type="EMBL" id="KAJ3640577.1"/>
    </source>
</evidence>
<keyword evidence="6" id="KW-0675">Receptor</keyword>
<protein>
    <recommendedName>
        <fullName evidence="6">Gustatory receptor</fullName>
    </recommendedName>
</protein>
<evidence type="ECO:0000256" key="1">
    <source>
        <dbReference type="ARBA" id="ARBA00004651"/>
    </source>
</evidence>
<name>A0AA38HQ94_9CUCU</name>
<feature type="transmembrane region" description="Helical" evidence="6">
    <location>
        <begin position="268"/>
        <end position="292"/>
    </location>
</feature>